<keyword evidence="3" id="KW-1185">Reference proteome</keyword>
<feature type="compositionally biased region" description="Basic and acidic residues" evidence="1">
    <location>
        <begin position="609"/>
        <end position="619"/>
    </location>
</feature>
<feature type="region of interest" description="Disordered" evidence="1">
    <location>
        <begin position="1"/>
        <end position="22"/>
    </location>
</feature>
<feature type="compositionally biased region" description="Basic and acidic residues" evidence="1">
    <location>
        <begin position="637"/>
        <end position="651"/>
    </location>
</feature>
<feature type="compositionally biased region" description="Low complexity" evidence="1">
    <location>
        <begin position="136"/>
        <end position="145"/>
    </location>
</feature>
<dbReference type="AlphaFoldDB" id="A0A0G4G6I1"/>
<feature type="region of interest" description="Disordered" evidence="1">
    <location>
        <begin position="396"/>
        <end position="461"/>
    </location>
</feature>
<evidence type="ECO:0000256" key="1">
    <source>
        <dbReference type="SAM" id="MobiDB-lite"/>
    </source>
</evidence>
<dbReference type="InParanoid" id="A0A0G4G6I1"/>
<accession>A0A0G4G6I1</accession>
<gene>
    <name evidence="2" type="ORF">Vbra_17180</name>
</gene>
<feature type="compositionally biased region" description="Polar residues" evidence="1">
    <location>
        <begin position="427"/>
        <end position="446"/>
    </location>
</feature>
<name>A0A0G4G6I1_VITBC</name>
<feature type="region of interest" description="Disordered" evidence="1">
    <location>
        <begin position="609"/>
        <end position="686"/>
    </location>
</feature>
<feature type="region of interest" description="Disordered" evidence="1">
    <location>
        <begin position="77"/>
        <end position="148"/>
    </location>
</feature>
<reference evidence="2 3" key="1">
    <citation type="submission" date="2014-11" db="EMBL/GenBank/DDBJ databases">
        <authorList>
            <person name="Zhu J."/>
            <person name="Qi W."/>
            <person name="Song R."/>
        </authorList>
    </citation>
    <scope>NUCLEOTIDE SEQUENCE [LARGE SCALE GENOMIC DNA]</scope>
</reference>
<proteinExistence type="predicted"/>
<dbReference type="VEuPathDB" id="CryptoDB:Vbra_17180"/>
<dbReference type="Proteomes" id="UP000041254">
    <property type="component" value="Unassembled WGS sequence"/>
</dbReference>
<organism evidence="2 3">
    <name type="scientific">Vitrella brassicaformis (strain CCMP3155)</name>
    <dbReference type="NCBI Taxonomy" id="1169540"/>
    <lineage>
        <taxon>Eukaryota</taxon>
        <taxon>Sar</taxon>
        <taxon>Alveolata</taxon>
        <taxon>Colpodellida</taxon>
        <taxon>Vitrellaceae</taxon>
        <taxon>Vitrella</taxon>
    </lineage>
</organism>
<protein>
    <submittedName>
        <fullName evidence="2">Uncharacterized protein</fullName>
    </submittedName>
</protein>
<feature type="compositionally biased region" description="Pro residues" evidence="1">
    <location>
        <begin position="337"/>
        <end position="347"/>
    </location>
</feature>
<sequence>MPMEPLMPLMPPPPHPPPALGGGLSMHQQPLPDGALPFPVPPMPAELMAQLTPEQMDFFLFALQMVQQNPDALPMSCVPAPSSVPEDVPAENDHHHQQQQQQQVEEETSTMDQDTMDMIQKAQQKAFCQRRHENDNSPSSVPDPSFCDSAEALDQQSSAACPSSVPPLSAPSNECSFTLEAIFSAHKRNVIRTSLPPRWWEEQQWQPATVQFALDNAVLAAVRAAEHFRGPPPDEPPPKTFEPMPMPMPISVPPSFLPQPVEPFRPPFFEDDCRPPPVPGPPIAILPFPPPTPPPLLCSYRPPSPPLHPHEHRPRRRSSHSIREAPGLLPLPGTVNVPPPSCPPPPVSFDEMMAFDGGAQGPEGWEREAEPLSLPPQQGEGDLARLQTLPVFSLDARRRRDSSHQQQQQQQLPAENDRQTSEDTETSKGNQTASTEIIDSSNSGETPSPAVAKPANSPAAGSPDFSLINSLNVEMPLPKLDLSTRDTWQDWMKCAKYIKRCSPRVHSHTSASRPPSPSNPRTNDNKSDGLLPIPRSCSPPARWGNYYPHEQMAMMRGGYCNDQYTEFGRPIPFEHWYRSHEDMRARDRVESVRYLNSYLHPRNISCYNEGRRHSADRKRAERHVKSGQPQQLQQLQREMERDHPRERRERERDEEDSTEREGRPQGHQVRRRIANQPLPVSVRLAA</sequence>
<dbReference type="EMBL" id="CDMY01000571">
    <property type="protein sequence ID" value="CEM23865.1"/>
    <property type="molecule type" value="Genomic_DNA"/>
</dbReference>
<feature type="region of interest" description="Disordered" evidence="1">
    <location>
        <begin position="504"/>
        <end position="534"/>
    </location>
</feature>
<feature type="compositionally biased region" description="Pro residues" evidence="1">
    <location>
        <begin position="8"/>
        <end position="19"/>
    </location>
</feature>
<evidence type="ECO:0000313" key="2">
    <source>
        <dbReference type="EMBL" id="CEM23865.1"/>
    </source>
</evidence>
<feature type="compositionally biased region" description="Basic residues" evidence="1">
    <location>
        <begin position="310"/>
        <end position="320"/>
    </location>
</feature>
<feature type="region of interest" description="Disordered" evidence="1">
    <location>
        <begin position="300"/>
        <end position="384"/>
    </location>
</feature>
<evidence type="ECO:0000313" key="3">
    <source>
        <dbReference type="Proteomes" id="UP000041254"/>
    </source>
</evidence>